<organism evidence="2 3">
    <name type="scientific">Macrosiphum euphorbiae</name>
    <name type="common">potato aphid</name>
    <dbReference type="NCBI Taxonomy" id="13131"/>
    <lineage>
        <taxon>Eukaryota</taxon>
        <taxon>Metazoa</taxon>
        <taxon>Ecdysozoa</taxon>
        <taxon>Arthropoda</taxon>
        <taxon>Hexapoda</taxon>
        <taxon>Insecta</taxon>
        <taxon>Pterygota</taxon>
        <taxon>Neoptera</taxon>
        <taxon>Paraneoptera</taxon>
        <taxon>Hemiptera</taxon>
        <taxon>Sternorrhyncha</taxon>
        <taxon>Aphidomorpha</taxon>
        <taxon>Aphidoidea</taxon>
        <taxon>Aphididae</taxon>
        <taxon>Macrosiphini</taxon>
        <taxon>Macrosiphum</taxon>
    </lineage>
</organism>
<keyword evidence="1" id="KW-0732">Signal</keyword>
<dbReference type="Proteomes" id="UP001160148">
    <property type="component" value="Unassembled WGS sequence"/>
</dbReference>
<accession>A0AAV0WBG2</accession>
<feature type="signal peptide" evidence="1">
    <location>
        <begin position="1"/>
        <end position="19"/>
    </location>
</feature>
<name>A0AAV0WBG2_9HEMI</name>
<evidence type="ECO:0000256" key="1">
    <source>
        <dbReference type="SAM" id="SignalP"/>
    </source>
</evidence>
<dbReference type="AlphaFoldDB" id="A0AAV0WBG2"/>
<sequence length="135" mass="15066">MFPSSLLVLLATMVLFNRAAKIENMYDFSNIIDFEDSTSPPSKIELFRPNGIEQIGQGNDENKSTSETNNKSILKRFTGGITGYLKSYLDSSCETSGIILSDDEVCLCKNSTVLFFFKKNNCFLVKVTNSGNKKH</sequence>
<evidence type="ECO:0000313" key="2">
    <source>
        <dbReference type="EMBL" id="CAI6353181.1"/>
    </source>
</evidence>
<comment type="caution">
    <text evidence="2">The sequence shown here is derived from an EMBL/GenBank/DDBJ whole genome shotgun (WGS) entry which is preliminary data.</text>
</comment>
<dbReference type="EMBL" id="CARXXK010000002">
    <property type="protein sequence ID" value="CAI6353181.1"/>
    <property type="molecule type" value="Genomic_DNA"/>
</dbReference>
<proteinExistence type="predicted"/>
<reference evidence="2 3" key="1">
    <citation type="submission" date="2023-01" db="EMBL/GenBank/DDBJ databases">
        <authorList>
            <person name="Whitehead M."/>
        </authorList>
    </citation>
    <scope>NUCLEOTIDE SEQUENCE [LARGE SCALE GENOMIC DNA]</scope>
</reference>
<keyword evidence="3" id="KW-1185">Reference proteome</keyword>
<evidence type="ECO:0000313" key="3">
    <source>
        <dbReference type="Proteomes" id="UP001160148"/>
    </source>
</evidence>
<protein>
    <submittedName>
        <fullName evidence="2">Uncharacterized protein</fullName>
    </submittedName>
</protein>
<gene>
    <name evidence="2" type="ORF">MEUPH1_LOCUS9329</name>
</gene>
<feature type="chain" id="PRO_5043460418" evidence="1">
    <location>
        <begin position="20"/>
        <end position="135"/>
    </location>
</feature>